<organism evidence="2 3">
    <name type="scientific">Amaricoccus macauensis</name>
    <dbReference type="NCBI Taxonomy" id="57001"/>
    <lineage>
        <taxon>Bacteria</taxon>
        <taxon>Pseudomonadati</taxon>
        <taxon>Pseudomonadota</taxon>
        <taxon>Alphaproteobacteria</taxon>
        <taxon>Rhodobacterales</taxon>
        <taxon>Paracoccaceae</taxon>
        <taxon>Amaricoccus</taxon>
    </lineage>
</organism>
<feature type="region of interest" description="Disordered" evidence="1">
    <location>
        <begin position="124"/>
        <end position="146"/>
    </location>
</feature>
<dbReference type="InterPro" id="IPR011101">
    <property type="entry name" value="DUF5131"/>
</dbReference>
<feature type="compositionally biased region" description="Basic and acidic residues" evidence="1">
    <location>
        <begin position="127"/>
        <end position="137"/>
    </location>
</feature>
<evidence type="ECO:0000313" key="2">
    <source>
        <dbReference type="EMBL" id="MBB5221625.1"/>
    </source>
</evidence>
<proteinExistence type="predicted"/>
<dbReference type="AlphaFoldDB" id="A0A840SLZ0"/>
<dbReference type="Proteomes" id="UP000549457">
    <property type="component" value="Unassembled WGS sequence"/>
</dbReference>
<keyword evidence="3" id="KW-1185">Reference proteome</keyword>
<evidence type="ECO:0000256" key="1">
    <source>
        <dbReference type="SAM" id="MobiDB-lite"/>
    </source>
</evidence>
<evidence type="ECO:0000313" key="3">
    <source>
        <dbReference type="Proteomes" id="UP000549457"/>
    </source>
</evidence>
<accession>A0A840SLZ0</accession>
<sequence>MIFVNSMSDLFHKDIDRSFVDKVFDAMEQADWHIYQVLTKRSSLMRNYVRGRYQGGPVPRHIWLGVSVEDAAHTSRIEHLKQINSDARFISFEPPLGPIGDVELQGVAWARARARGFLMQATAVSQRDPRQGPRSEGLRSGWVVTG</sequence>
<name>A0A840SLZ0_9RHOB</name>
<gene>
    <name evidence="2" type="ORF">HNP73_001561</name>
</gene>
<comment type="caution">
    <text evidence="2">The sequence shown here is derived from an EMBL/GenBank/DDBJ whole genome shotgun (WGS) entry which is preliminary data.</text>
</comment>
<dbReference type="Pfam" id="PF07505">
    <property type="entry name" value="DUF5131"/>
    <property type="match status" value="1"/>
</dbReference>
<reference evidence="2 3" key="1">
    <citation type="submission" date="2020-08" db="EMBL/GenBank/DDBJ databases">
        <title>Genomic Encyclopedia of Type Strains, Phase IV (KMG-IV): sequencing the most valuable type-strain genomes for metagenomic binning, comparative biology and taxonomic classification.</title>
        <authorList>
            <person name="Goeker M."/>
        </authorList>
    </citation>
    <scope>NUCLEOTIDE SEQUENCE [LARGE SCALE GENOMIC DNA]</scope>
    <source>
        <strain evidence="2 3">DSM 101730</strain>
    </source>
</reference>
<dbReference type="EMBL" id="JACHFM010000002">
    <property type="protein sequence ID" value="MBB5221625.1"/>
    <property type="molecule type" value="Genomic_DNA"/>
</dbReference>
<protein>
    <submittedName>
        <fullName evidence="2">Protein gp37</fullName>
    </submittedName>
</protein>